<reference evidence="3" key="1">
    <citation type="submission" date="2017-09" db="EMBL/GenBank/DDBJ databases">
        <title>Depth-based differentiation of microbial function through sediment-hosted aquifers and enrichment of novel symbionts in the deep terrestrial subsurface.</title>
        <authorList>
            <person name="Probst A.J."/>
            <person name="Ladd B."/>
            <person name="Jarett J.K."/>
            <person name="Geller-Mcgrath D.E."/>
            <person name="Sieber C.M.K."/>
            <person name="Emerson J.B."/>
            <person name="Anantharaman K."/>
            <person name="Thomas B.C."/>
            <person name="Malmstrom R."/>
            <person name="Stieglmeier M."/>
            <person name="Klingl A."/>
            <person name="Woyke T."/>
            <person name="Ryan C.M."/>
            <person name="Banfield J.F."/>
        </authorList>
    </citation>
    <scope>NUCLEOTIDE SEQUENCE [LARGE SCALE GENOMIC DNA]</scope>
</reference>
<dbReference type="EMBL" id="PEZI01000053">
    <property type="protein sequence ID" value="PIS14460.1"/>
    <property type="molecule type" value="Genomic_DNA"/>
</dbReference>
<organism evidence="2 3">
    <name type="scientific">Candidatus Shapirobacteria bacterium CG09_land_8_20_14_0_10_39_12</name>
    <dbReference type="NCBI Taxonomy" id="1974885"/>
    <lineage>
        <taxon>Bacteria</taxon>
        <taxon>Candidatus Shapironibacteriota</taxon>
    </lineage>
</organism>
<proteinExistence type="predicted"/>
<sequence length="118" mass="13918">MNNLFLPEEINALENMALGFKEKTIEAVNTAQNPFEKALIVHFMIPYIQPYTDGNKRTARMLTNAILLAHNLFPLSYRSVNEEEFKMALILFYEQISIYKMKKLFIEQVEFANKTYFR</sequence>
<evidence type="ECO:0000259" key="1">
    <source>
        <dbReference type="PROSITE" id="PS51459"/>
    </source>
</evidence>
<dbReference type="InterPro" id="IPR036597">
    <property type="entry name" value="Fido-like_dom_sf"/>
</dbReference>
<gene>
    <name evidence="2" type="ORF">COT64_02535</name>
</gene>
<comment type="caution">
    <text evidence="2">The sequence shown here is derived from an EMBL/GenBank/DDBJ whole genome shotgun (WGS) entry which is preliminary data.</text>
</comment>
<name>A0A2H0WP72_9BACT</name>
<evidence type="ECO:0000313" key="2">
    <source>
        <dbReference type="EMBL" id="PIS14460.1"/>
    </source>
</evidence>
<dbReference type="AlphaFoldDB" id="A0A2H0WP72"/>
<dbReference type="PROSITE" id="PS51459">
    <property type="entry name" value="FIDO"/>
    <property type="match status" value="1"/>
</dbReference>
<feature type="domain" description="Fido" evidence="1">
    <location>
        <begin position="1"/>
        <end position="108"/>
    </location>
</feature>
<dbReference type="InterPro" id="IPR003812">
    <property type="entry name" value="Fido"/>
</dbReference>
<dbReference type="Proteomes" id="UP000230775">
    <property type="component" value="Unassembled WGS sequence"/>
</dbReference>
<evidence type="ECO:0000313" key="3">
    <source>
        <dbReference type="Proteomes" id="UP000230775"/>
    </source>
</evidence>
<protein>
    <recommendedName>
        <fullName evidence="1">Fido domain-containing protein</fullName>
    </recommendedName>
</protein>
<accession>A0A2H0WP72</accession>
<dbReference type="Pfam" id="PF02661">
    <property type="entry name" value="Fic"/>
    <property type="match status" value="1"/>
</dbReference>
<dbReference type="SUPFAM" id="SSF140931">
    <property type="entry name" value="Fic-like"/>
    <property type="match status" value="1"/>
</dbReference>
<dbReference type="Gene3D" id="1.10.3290.10">
    <property type="entry name" value="Fido-like domain"/>
    <property type="match status" value="1"/>
</dbReference>